<organism evidence="1 2">
    <name type="scientific">Coccidioides immitis RMSCC 2394</name>
    <dbReference type="NCBI Taxonomy" id="404692"/>
    <lineage>
        <taxon>Eukaryota</taxon>
        <taxon>Fungi</taxon>
        <taxon>Dikarya</taxon>
        <taxon>Ascomycota</taxon>
        <taxon>Pezizomycotina</taxon>
        <taxon>Eurotiomycetes</taxon>
        <taxon>Eurotiomycetidae</taxon>
        <taxon>Onygenales</taxon>
        <taxon>Onygenaceae</taxon>
        <taxon>Coccidioides</taxon>
    </lineage>
</organism>
<evidence type="ECO:0000313" key="2">
    <source>
        <dbReference type="Proteomes" id="UP000054565"/>
    </source>
</evidence>
<name>A0A0J6YG48_COCIT</name>
<proteinExistence type="predicted"/>
<accession>A0A0J6YG48</accession>
<reference evidence="2" key="1">
    <citation type="journal article" date="2010" name="Genome Res.">
        <title>Population genomic sequencing of Coccidioides fungi reveals recent hybridization and transposon control.</title>
        <authorList>
            <person name="Neafsey D.E."/>
            <person name="Barker B.M."/>
            <person name="Sharpton T.J."/>
            <person name="Stajich J.E."/>
            <person name="Park D.J."/>
            <person name="Whiston E."/>
            <person name="Hung C.-Y."/>
            <person name="McMahan C."/>
            <person name="White J."/>
            <person name="Sykes S."/>
            <person name="Heiman D."/>
            <person name="Young S."/>
            <person name="Zeng Q."/>
            <person name="Abouelleil A."/>
            <person name="Aftuck L."/>
            <person name="Bessette D."/>
            <person name="Brown A."/>
            <person name="FitzGerald M."/>
            <person name="Lui A."/>
            <person name="Macdonald J.P."/>
            <person name="Priest M."/>
            <person name="Orbach M.J."/>
            <person name="Galgiani J.N."/>
            <person name="Kirkland T.N."/>
            <person name="Cole G.T."/>
            <person name="Birren B.W."/>
            <person name="Henn M.R."/>
            <person name="Taylor J.W."/>
            <person name="Rounsley S.D."/>
        </authorList>
    </citation>
    <scope>NUCLEOTIDE SEQUENCE [LARGE SCALE GENOMIC DNA]</scope>
    <source>
        <strain evidence="2">RMSCC 2394</strain>
    </source>
</reference>
<dbReference type="Proteomes" id="UP000054565">
    <property type="component" value="Unassembled WGS sequence"/>
</dbReference>
<evidence type="ECO:0000313" key="1">
    <source>
        <dbReference type="EMBL" id="KMP07641.1"/>
    </source>
</evidence>
<dbReference type="AlphaFoldDB" id="A0A0J6YG48"/>
<dbReference type="EMBL" id="DS028097">
    <property type="protein sequence ID" value="KMP07641.1"/>
    <property type="molecule type" value="Genomic_DNA"/>
</dbReference>
<sequence length="100" mass="10838">MAKRPPSPCSLANHRCSDAEGYTLQSLPPCCEAEGVWRPSLHIATRSEALAETCGTAKRQRIPSADGTALVWCPSRPHTTPLDVRVNRGAEPHRDDALHG</sequence>
<protein>
    <submittedName>
        <fullName evidence="1">Uncharacterized protein</fullName>
    </submittedName>
</protein>
<gene>
    <name evidence="1" type="ORF">CIRG_07322</name>
</gene>